<evidence type="ECO:0000313" key="10">
    <source>
        <dbReference type="EMBL" id="ADD09175.1"/>
    </source>
</evidence>
<dbReference type="Gene3D" id="3.40.50.300">
    <property type="entry name" value="P-loop containing nucleotide triphosphate hydrolases"/>
    <property type="match status" value="1"/>
</dbReference>
<accession>D3TAP6</accession>
<evidence type="ECO:0000256" key="4">
    <source>
        <dbReference type="ARBA" id="ARBA00022741"/>
    </source>
</evidence>
<evidence type="ECO:0000256" key="6">
    <source>
        <dbReference type="ARBA" id="ARBA00022967"/>
    </source>
</evidence>
<feature type="domain" description="ABC transporter" evidence="9">
    <location>
        <begin position="4"/>
        <end position="234"/>
    </location>
</feature>
<evidence type="ECO:0000256" key="7">
    <source>
        <dbReference type="ARBA" id="ARBA00023136"/>
    </source>
</evidence>
<dbReference type="GeneID" id="8828329"/>
<evidence type="ECO:0000256" key="3">
    <source>
        <dbReference type="ARBA" id="ARBA00022475"/>
    </source>
</evidence>
<dbReference type="EMBL" id="CP001941">
    <property type="protein sequence ID" value="ADD09175.1"/>
    <property type="molecule type" value="Genomic_DNA"/>
</dbReference>
<dbReference type="InterPro" id="IPR027417">
    <property type="entry name" value="P-loop_NTPase"/>
</dbReference>
<reference evidence="10" key="1">
    <citation type="submission" date="2010-02" db="EMBL/GenBank/DDBJ databases">
        <title>Complete sequence of Aciduliprofundum boonei T469.</title>
        <authorList>
            <consortium name="US DOE Joint Genome Institute"/>
            <person name="Lucas S."/>
            <person name="Copeland A."/>
            <person name="Lapidus A."/>
            <person name="Cheng J.-F."/>
            <person name="Bruce D."/>
            <person name="Goodwin L."/>
            <person name="Pitluck S."/>
            <person name="Saunders E."/>
            <person name="Detter J.C."/>
            <person name="Han C."/>
            <person name="Tapia R."/>
            <person name="Land M."/>
            <person name="Hauser L."/>
            <person name="Kyrpides N."/>
            <person name="Mikhailova N."/>
            <person name="Flores G."/>
            <person name="Reysenbach A.-L."/>
            <person name="Woyke T."/>
        </authorList>
    </citation>
    <scope>NUCLEOTIDE SEQUENCE</scope>
    <source>
        <strain evidence="10">T469</strain>
    </source>
</reference>
<protein>
    <submittedName>
        <fullName evidence="10">ABC transporter related protein</fullName>
    </submittedName>
</protein>
<evidence type="ECO:0000259" key="9">
    <source>
        <dbReference type="PROSITE" id="PS50893"/>
    </source>
</evidence>
<dbReference type="InterPro" id="IPR003593">
    <property type="entry name" value="AAA+_ATPase"/>
</dbReference>
<keyword evidence="5" id="KW-0067">ATP-binding</keyword>
<dbReference type="InterPro" id="IPR003439">
    <property type="entry name" value="ABC_transporter-like_ATP-bd"/>
</dbReference>
<keyword evidence="11" id="KW-1185">Reference proteome</keyword>
<dbReference type="CDD" id="cd03225">
    <property type="entry name" value="ABC_cobalt_CbiO_domain1"/>
    <property type="match status" value="1"/>
</dbReference>
<proteinExistence type="predicted"/>
<gene>
    <name evidence="10" type="ordered locus">Aboo_1367</name>
</gene>
<dbReference type="SMART" id="SM00382">
    <property type="entry name" value="AAA"/>
    <property type="match status" value="1"/>
</dbReference>
<evidence type="ECO:0000256" key="8">
    <source>
        <dbReference type="ARBA" id="ARBA00025157"/>
    </source>
</evidence>
<evidence type="ECO:0000313" key="11">
    <source>
        <dbReference type="Proteomes" id="UP000001400"/>
    </source>
</evidence>
<dbReference type="HOGENOM" id="CLU_000604_1_22_2"/>
<keyword evidence="2" id="KW-0813">Transport</keyword>
<keyword evidence="3" id="KW-1003">Cell membrane</keyword>
<dbReference type="GO" id="GO:0042626">
    <property type="term" value="F:ATPase-coupled transmembrane transporter activity"/>
    <property type="evidence" value="ECO:0007669"/>
    <property type="project" value="TreeGrafter"/>
</dbReference>
<dbReference type="InterPro" id="IPR015856">
    <property type="entry name" value="ABC_transpr_CbiO/EcfA_su"/>
</dbReference>
<dbReference type="KEGG" id="abi:Aboo_1367"/>
<dbReference type="GO" id="GO:0016887">
    <property type="term" value="F:ATP hydrolysis activity"/>
    <property type="evidence" value="ECO:0007669"/>
    <property type="project" value="InterPro"/>
</dbReference>
<organism evidence="10 11">
    <name type="scientific">Aciduliprofundum boonei (strain DSM 19572 / T469)</name>
    <dbReference type="NCBI Taxonomy" id="439481"/>
    <lineage>
        <taxon>Archaea</taxon>
        <taxon>Methanobacteriati</taxon>
        <taxon>Thermoplasmatota</taxon>
        <taxon>DHVE2 group</taxon>
        <taxon>Candidatus Aciduliprofundum</taxon>
    </lineage>
</organism>
<dbReference type="Pfam" id="PF00005">
    <property type="entry name" value="ABC_tran"/>
    <property type="match status" value="1"/>
</dbReference>
<dbReference type="GO" id="GO:0043190">
    <property type="term" value="C:ATP-binding cassette (ABC) transporter complex"/>
    <property type="evidence" value="ECO:0007669"/>
    <property type="project" value="TreeGrafter"/>
</dbReference>
<comment type="subcellular location">
    <subcellularLocation>
        <location evidence="1">Cell membrane</location>
        <topology evidence="1">Peripheral membrane protein</topology>
    </subcellularLocation>
</comment>
<keyword evidence="4" id="KW-0547">Nucleotide-binding</keyword>
<dbReference type="GO" id="GO:0005524">
    <property type="term" value="F:ATP binding"/>
    <property type="evidence" value="ECO:0007669"/>
    <property type="project" value="UniProtKB-KW"/>
</dbReference>
<comment type="function">
    <text evidence="8">Probably part of an ABC transporter complex. Responsible for energy coupling to the transport system.</text>
</comment>
<sequence length="234" mass="26795">MDIAQLEHVSYSYRNDPAIVDINLNIKRGEVIYLVGENGAGKSTLLLILAALFVPTRGIAKIFGKVITEKVTKDVCLRRKIGIVFQDPDIQLFSPTVYDDVSFAPRHLTGEDYKKYTEKAMRIMKISHLKQRHPYELSEGEKKRVAIATVLSYDPEFMLFDEPTANMDGKGRREFKLLLKKLIDEEKTIVIATHLLRDIVYATRIIGMYEGKIEYDGDPSILKNKKYLEKLNVI</sequence>
<dbReference type="Proteomes" id="UP000001400">
    <property type="component" value="Chromosome"/>
</dbReference>
<dbReference type="SUPFAM" id="SSF52540">
    <property type="entry name" value="P-loop containing nucleoside triphosphate hydrolases"/>
    <property type="match status" value="1"/>
</dbReference>
<dbReference type="AlphaFoldDB" id="D3TAP6"/>
<keyword evidence="6" id="KW-1278">Translocase</keyword>
<dbReference type="PROSITE" id="PS50893">
    <property type="entry name" value="ABC_TRANSPORTER_2"/>
    <property type="match status" value="1"/>
</dbReference>
<evidence type="ECO:0000256" key="1">
    <source>
        <dbReference type="ARBA" id="ARBA00004202"/>
    </source>
</evidence>
<dbReference type="RefSeq" id="WP_012997406.1">
    <property type="nucleotide sequence ID" value="NC_013926.1"/>
</dbReference>
<dbReference type="PANTHER" id="PTHR43553:SF27">
    <property type="entry name" value="ENERGY-COUPLING FACTOR TRANSPORTER ATP-BINDING PROTEIN ECFA2"/>
    <property type="match status" value="1"/>
</dbReference>
<evidence type="ECO:0000256" key="2">
    <source>
        <dbReference type="ARBA" id="ARBA00022448"/>
    </source>
</evidence>
<evidence type="ECO:0000256" key="5">
    <source>
        <dbReference type="ARBA" id="ARBA00022840"/>
    </source>
</evidence>
<name>D3TAP6_ACIB4</name>
<dbReference type="PANTHER" id="PTHR43553">
    <property type="entry name" value="HEAVY METAL TRANSPORTER"/>
    <property type="match status" value="1"/>
</dbReference>
<dbReference type="InterPro" id="IPR050095">
    <property type="entry name" value="ECF_ABC_transporter_ATP-bd"/>
</dbReference>
<keyword evidence="7" id="KW-0472">Membrane</keyword>